<accession>A0A4Q0YP05</accession>
<keyword evidence="6 8" id="KW-1133">Transmembrane helix</keyword>
<sequence>MNESSKTRQGVILALAAYIMWGIAPIYFKIVSEVPAEEVLIHRIIWSFLLLALLLFFTKKLSNVRQLFKQPKSLMYLVVTSVLISINWLLFTWAVMSDRLLDASLGYYINPLFNVVLAMVFLGERFRRLQWLAVGLATIGVMVEIFAFGSLPWIALVLASTFGCYGLLRKKVNLDAMTGLFVETLMMVPVAAIYLLAFADSATSDMTANPMTLNLLLISAGWITTLPLLCFTSAATKIRLSTLGFFQYIGPSMMFVMAVSFFGEDFSADKATTFGFIWCALAIFIYDAIRQRQKPAPKPQEAC</sequence>
<feature type="transmembrane region" description="Helical" evidence="8">
    <location>
        <begin position="273"/>
        <end position="289"/>
    </location>
</feature>
<feature type="transmembrane region" description="Helical" evidence="8">
    <location>
        <begin position="74"/>
        <end position="93"/>
    </location>
</feature>
<dbReference type="RefSeq" id="WP_129122859.1">
    <property type="nucleotide sequence ID" value="NZ_PEIB01000017.1"/>
</dbReference>
<dbReference type="InterPro" id="IPR000620">
    <property type="entry name" value="EamA_dom"/>
</dbReference>
<dbReference type="Proteomes" id="UP000290287">
    <property type="component" value="Unassembled WGS sequence"/>
</dbReference>
<evidence type="ECO:0000256" key="2">
    <source>
        <dbReference type="ARBA" id="ARBA00007362"/>
    </source>
</evidence>
<keyword evidence="7 8" id="KW-0472">Membrane</keyword>
<protein>
    <submittedName>
        <fullName evidence="10">Protein RarD</fullName>
    </submittedName>
</protein>
<evidence type="ECO:0000256" key="8">
    <source>
        <dbReference type="SAM" id="Phobius"/>
    </source>
</evidence>
<feature type="transmembrane region" description="Helical" evidence="8">
    <location>
        <begin position="243"/>
        <end position="261"/>
    </location>
</feature>
<keyword evidence="4" id="KW-1003">Cell membrane</keyword>
<evidence type="ECO:0000256" key="1">
    <source>
        <dbReference type="ARBA" id="ARBA00004651"/>
    </source>
</evidence>
<name>A0A4Q0YP05_9GAMM</name>
<dbReference type="EMBL" id="PEIB01000017">
    <property type="protein sequence ID" value="RXJ72636.1"/>
    <property type="molecule type" value="Genomic_DNA"/>
</dbReference>
<evidence type="ECO:0000256" key="7">
    <source>
        <dbReference type="ARBA" id="ARBA00023136"/>
    </source>
</evidence>
<comment type="subcellular location">
    <subcellularLocation>
        <location evidence="1">Cell membrane</location>
        <topology evidence="1">Multi-pass membrane protein</topology>
    </subcellularLocation>
</comment>
<dbReference type="InterPro" id="IPR004626">
    <property type="entry name" value="RarD"/>
</dbReference>
<comment type="caution">
    <text evidence="10">The sequence shown here is derived from an EMBL/GenBank/DDBJ whole genome shotgun (WGS) entry which is preliminary data.</text>
</comment>
<feature type="transmembrane region" description="Helical" evidence="8">
    <location>
        <begin position="105"/>
        <end position="122"/>
    </location>
</feature>
<dbReference type="AlphaFoldDB" id="A0A4Q0YP05"/>
<evidence type="ECO:0000313" key="10">
    <source>
        <dbReference type="EMBL" id="RXJ72636.1"/>
    </source>
</evidence>
<evidence type="ECO:0000313" key="11">
    <source>
        <dbReference type="Proteomes" id="UP000290287"/>
    </source>
</evidence>
<dbReference type="PANTHER" id="PTHR22911:SF137">
    <property type="entry name" value="SOLUTE CARRIER FAMILY 35 MEMBER G2-RELATED"/>
    <property type="match status" value="1"/>
</dbReference>
<dbReference type="PANTHER" id="PTHR22911">
    <property type="entry name" value="ACYL-MALONYL CONDENSING ENZYME-RELATED"/>
    <property type="match status" value="1"/>
</dbReference>
<feature type="transmembrane region" description="Helical" evidence="8">
    <location>
        <begin position="180"/>
        <end position="199"/>
    </location>
</feature>
<gene>
    <name evidence="10" type="primary">rarD</name>
    <name evidence="10" type="ORF">CS022_14415</name>
</gene>
<evidence type="ECO:0000259" key="9">
    <source>
        <dbReference type="Pfam" id="PF00892"/>
    </source>
</evidence>
<organism evidence="10 11">
    <name type="scientific">Veronia nyctiphanis</name>
    <dbReference type="NCBI Taxonomy" id="1278244"/>
    <lineage>
        <taxon>Bacteria</taxon>
        <taxon>Pseudomonadati</taxon>
        <taxon>Pseudomonadota</taxon>
        <taxon>Gammaproteobacteria</taxon>
        <taxon>Vibrionales</taxon>
        <taxon>Vibrionaceae</taxon>
        <taxon>Veronia</taxon>
    </lineage>
</organism>
<evidence type="ECO:0000256" key="5">
    <source>
        <dbReference type="ARBA" id="ARBA00022692"/>
    </source>
</evidence>
<feature type="transmembrane region" description="Helical" evidence="8">
    <location>
        <begin position="12"/>
        <end position="28"/>
    </location>
</feature>
<evidence type="ECO:0000256" key="4">
    <source>
        <dbReference type="ARBA" id="ARBA00022475"/>
    </source>
</evidence>
<feature type="transmembrane region" description="Helical" evidence="8">
    <location>
        <begin position="211"/>
        <end position="231"/>
    </location>
</feature>
<proteinExistence type="inferred from homology"/>
<reference evidence="10 11" key="1">
    <citation type="submission" date="2017-10" db="EMBL/GenBank/DDBJ databases">
        <title>Nyctiphanis sp. nov., isolated from the stomach of the euphausiid Nyctiphanes simplex (Hansen, 1911) in the Gulf of California.</title>
        <authorList>
            <person name="Gomez-Gil B."/>
            <person name="Aguilar-Mendez M."/>
            <person name="Lopez-Cortes A."/>
            <person name="Gomez-Gutierrez J."/>
            <person name="Roque A."/>
            <person name="Lang E."/>
            <person name="Gonzalez-Castillo A."/>
        </authorList>
    </citation>
    <scope>NUCLEOTIDE SEQUENCE [LARGE SCALE GENOMIC DNA]</scope>
    <source>
        <strain evidence="10 11">CAIM 600</strain>
    </source>
</reference>
<feature type="domain" description="EamA" evidence="9">
    <location>
        <begin position="10"/>
        <end position="143"/>
    </location>
</feature>
<dbReference type="SUPFAM" id="SSF103481">
    <property type="entry name" value="Multidrug resistance efflux transporter EmrE"/>
    <property type="match status" value="2"/>
</dbReference>
<dbReference type="NCBIfam" id="TIGR00688">
    <property type="entry name" value="rarD"/>
    <property type="match status" value="1"/>
</dbReference>
<feature type="transmembrane region" description="Helical" evidence="8">
    <location>
        <begin position="40"/>
        <end position="58"/>
    </location>
</feature>
<keyword evidence="3" id="KW-0813">Transport</keyword>
<dbReference type="InterPro" id="IPR037185">
    <property type="entry name" value="EmrE-like"/>
</dbReference>
<evidence type="ECO:0000256" key="3">
    <source>
        <dbReference type="ARBA" id="ARBA00022448"/>
    </source>
</evidence>
<dbReference type="Pfam" id="PF00892">
    <property type="entry name" value="EamA"/>
    <property type="match status" value="1"/>
</dbReference>
<comment type="similarity">
    <text evidence="2">Belongs to the EamA transporter family.</text>
</comment>
<dbReference type="GO" id="GO:0005886">
    <property type="term" value="C:plasma membrane"/>
    <property type="evidence" value="ECO:0007669"/>
    <property type="project" value="UniProtKB-SubCell"/>
</dbReference>
<keyword evidence="11" id="KW-1185">Reference proteome</keyword>
<evidence type="ECO:0000256" key="6">
    <source>
        <dbReference type="ARBA" id="ARBA00022989"/>
    </source>
</evidence>
<dbReference type="OrthoDB" id="369870at2"/>
<keyword evidence="5 8" id="KW-0812">Transmembrane</keyword>